<dbReference type="EMBL" id="QGKX02002183">
    <property type="protein sequence ID" value="KAF3486704.1"/>
    <property type="molecule type" value="Genomic_DNA"/>
</dbReference>
<dbReference type="PANTHER" id="PTHR15898:SF13">
    <property type="entry name" value="BIFUNCTIONAL APOPTOSIS REGULATOR"/>
    <property type="match status" value="1"/>
</dbReference>
<dbReference type="PROSITE" id="PS01357">
    <property type="entry name" value="ZF_ZZ_1"/>
    <property type="match status" value="1"/>
</dbReference>
<organism evidence="7 8">
    <name type="scientific">Brassica cretica</name>
    <name type="common">Mustard</name>
    <dbReference type="NCBI Taxonomy" id="69181"/>
    <lineage>
        <taxon>Eukaryota</taxon>
        <taxon>Viridiplantae</taxon>
        <taxon>Streptophyta</taxon>
        <taxon>Embryophyta</taxon>
        <taxon>Tracheophyta</taxon>
        <taxon>Spermatophyta</taxon>
        <taxon>Magnoliopsida</taxon>
        <taxon>eudicotyledons</taxon>
        <taxon>Gunneridae</taxon>
        <taxon>Pentapetalae</taxon>
        <taxon>rosids</taxon>
        <taxon>malvids</taxon>
        <taxon>Brassicales</taxon>
        <taxon>Brassicaceae</taxon>
        <taxon>Brassiceae</taxon>
        <taxon>Brassica</taxon>
    </lineage>
</organism>
<reference evidence="7" key="1">
    <citation type="submission" date="2019-12" db="EMBL/GenBank/DDBJ databases">
        <title>Genome sequencing and annotation of Brassica cretica.</title>
        <authorList>
            <person name="Studholme D.J."/>
            <person name="Sarris P."/>
        </authorList>
    </citation>
    <scope>NUCLEOTIDE SEQUENCE</scope>
    <source>
        <strain evidence="7">PFS-109/04</strain>
        <tissue evidence="7">Leaf</tissue>
    </source>
</reference>
<dbReference type="Pfam" id="PF00569">
    <property type="entry name" value="ZZ"/>
    <property type="match status" value="1"/>
</dbReference>
<dbReference type="PANTHER" id="PTHR15898">
    <property type="entry name" value="BIFUNCTIONAL APOPTOSIS REGULATOR"/>
    <property type="match status" value="1"/>
</dbReference>
<dbReference type="GO" id="GO:0061630">
    <property type="term" value="F:ubiquitin protein ligase activity"/>
    <property type="evidence" value="ECO:0007669"/>
    <property type="project" value="TreeGrafter"/>
</dbReference>
<feature type="compositionally biased region" description="Acidic residues" evidence="5">
    <location>
        <begin position="291"/>
        <end position="310"/>
    </location>
</feature>
<dbReference type="SMART" id="SM00291">
    <property type="entry name" value="ZnF_ZZ"/>
    <property type="match status" value="1"/>
</dbReference>
<dbReference type="Proteomes" id="UP000712600">
    <property type="component" value="Unassembled WGS sequence"/>
</dbReference>
<evidence type="ECO:0000256" key="4">
    <source>
        <dbReference type="PROSITE-ProRule" id="PRU00228"/>
    </source>
</evidence>
<protein>
    <recommendedName>
        <fullName evidence="6">ZZ-type domain-containing protein</fullName>
    </recommendedName>
</protein>
<dbReference type="PROSITE" id="PS50135">
    <property type="entry name" value="ZF_ZZ_2"/>
    <property type="match status" value="1"/>
</dbReference>
<feature type="region of interest" description="Disordered" evidence="5">
    <location>
        <begin position="278"/>
        <end position="310"/>
    </location>
</feature>
<feature type="compositionally biased region" description="Low complexity" evidence="5">
    <location>
        <begin position="74"/>
        <end position="85"/>
    </location>
</feature>
<evidence type="ECO:0000256" key="2">
    <source>
        <dbReference type="ARBA" id="ARBA00022771"/>
    </source>
</evidence>
<evidence type="ECO:0000256" key="5">
    <source>
        <dbReference type="SAM" id="MobiDB-lite"/>
    </source>
</evidence>
<evidence type="ECO:0000313" key="7">
    <source>
        <dbReference type="EMBL" id="KAF3486704.1"/>
    </source>
</evidence>
<dbReference type="SUPFAM" id="SSF57850">
    <property type="entry name" value="RING/U-box"/>
    <property type="match status" value="1"/>
</dbReference>
<feature type="region of interest" description="Disordered" evidence="5">
    <location>
        <begin position="65"/>
        <end position="146"/>
    </location>
</feature>
<name>A0A8S9N221_BRACR</name>
<feature type="domain" description="ZZ-type" evidence="6">
    <location>
        <begin position="232"/>
        <end position="296"/>
    </location>
</feature>
<dbReference type="InterPro" id="IPR000433">
    <property type="entry name" value="Znf_ZZ"/>
</dbReference>
<evidence type="ECO:0000256" key="3">
    <source>
        <dbReference type="ARBA" id="ARBA00022833"/>
    </source>
</evidence>
<keyword evidence="3" id="KW-0862">Zinc</keyword>
<dbReference type="GO" id="GO:0043161">
    <property type="term" value="P:proteasome-mediated ubiquitin-dependent protein catabolic process"/>
    <property type="evidence" value="ECO:0007669"/>
    <property type="project" value="TreeGrafter"/>
</dbReference>
<dbReference type="GO" id="GO:0008270">
    <property type="term" value="F:zinc ion binding"/>
    <property type="evidence" value="ECO:0007669"/>
    <property type="project" value="UniProtKB-KW"/>
</dbReference>
<evidence type="ECO:0000313" key="8">
    <source>
        <dbReference type="Proteomes" id="UP000712600"/>
    </source>
</evidence>
<sequence length="310" mass="35205">MYSFRWNLFGFPGTERRSKLEKVCTINISSSEKVLCSSKRQRFIGSVSGLCKVFDQSFYLSSSRSAKTTERDQSGSLESEELSGGSRRRQQSDDAVEATHRLRKKGERQEARVSKRETALRAQERKREDGLASDPEGEAWRSCEGSKRSDRNIPVMTFRFHRGNDKLANISCDFSVSVEIAIVLLEEFFPEKYSSRRSVIQKTLANIQSYHKESTSSSDENNNNNNDLSNVHVGIGCDSCGVYPIIGDRYSCKDCKEEVGYDLCKDCYETTSRVSGRFNQQHTSDHRLELDEVNESESEEDSDENEEGPV</sequence>
<gene>
    <name evidence="7" type="ORF">F2Q69_00053450</name>
</gene>
<feature type="compositionally biased region" description="Basic and acidic residues" evidence="5">
    <location>
        <begin position="107"/>
        <end position="130"/>
    </location>
</feature>
<dbReference type="AlphaFoldDB" id="A0A8S9N221"/>
<keyword evidence="2 4" id="KW-0863">Zinc-finger</keyword>
<dbReference type="InterPro" id="IPR043145">
    <property type="entry name" value="Znf_ZZ_sf"/>
</dbReference>
<dbReference type="CDD" id="cd02338">
    <property type="entry name" value="ZZ_PCMF_like"/>
    <property type="match status" value="1"/>
</dbReference>
<dbReference type="FunFam" id="3.30.60.90:FF:000014">
    <property type="entry name" value="E3 ubiquitin-protein ligase PRT1"/>
    <property type="match status" value="1"/>
</dbReference>
<dbReference type="Gene3D" id="3.30.60.90">
    <property type="match status" value="1"/>
</dbReference>
<evidence type="ECO:0000256" key="1">
    <source>
        <dbReference type="ARBA" id="ARBA00022723"/>
    </source>
</evidence>
<comment type="caution">
    <text evidence="7">The sequence shown here is derived from an EMBL/GenBank/DDBJ whole genome shotgun (WGS) entry which is preliminary data.</text>
</comment>
<proteinExistence type="predicted"/>
<accession>A0A8S9N221</accession>
<keyword evidence="1" id="KW-0479">Metal-binding</keyword>
<evidence type="ECO:0000259" key="6">
    <source>
        <dbReference type="PROSITE" id="PS50135"/>
    </source>
</evidence>